<dbReference type="GO" id="GO:0003700">
    <property type="term" value="F:DNA-binding transcription factor activity"/>
    <property type="evidence" value="ECO:0007669"/>
    <property type="project" value="InterPro"/>
</dbReference>
<comment type="similarity">
    <text evidence="1">Belongs to the LysR transcriptional regulatory family.</text>
</comment>
<accession>A0A6B2KSC6</accession>
<dbReference type="RefSeq" id="WP_163316342.1">
    <property type="nucleotide sequence ID" value="NZ_JAAGAA010000007.1"/>
</dbReference>
<dbReference type="FunFam" id="1.10.10.10:FF:000001">
    <property type="entry name" value="LysR family transcriptional regulator"/>
    <property type="match status" value="1"/>
</dbReference>
<dbReference type="PANTHER" id="PTHR30537:SF5">
    <property type="entry name" value="HTH-TYPE TRANSCRIPTIONAL ACTIVATOR TTDR-RELATED"/>
    <property type="match status" value="1"/>
</dbReference>
<dbReference type="CDD" id="cd08422">
    <property type="entry name" value="PBP2_CrgA_like"/>
    <property type="match status" value="1"/>
</dbReference>
<dbReference type="Gene3D" id="3.40.190.290">
    <property type="match status" value="1"/>
</dbReference>
<evidence type="ECO:0000259" key="5">
    <source>
        <dbReference type="PROSITE" id="PS50931"/>
    </source>
</evidence>
<dbReference type="GO" id="GO:0043565">
    <property type="term" value="F:sequence-specific DNA binding"/>
    <property type="evidence" value="ECO:0007669"/>
    <property type="project" value="TreeGrafter"/>
</dbReference>
<evidence type="ECO:0000313" key="6">
    <source>
        <dbReference type="EMBL" id="NDV13058.1"/>
    </source>
</evidence>
<sequence length="311" mass="33277">MHELAAFVRVADAGSFSAAARACGQTPSALSRQLTRLERALGVTLLRRNTRSLTLTDAGAEVLAHGRQMVAAAQASLAVAAGHHSAPAGRLRLSAPKAFARHVLDAPLLAFLHAYPDVDVELMVTDRPVDLIREHIDVAIRLTDEPPPGVVARALFPVRQLLLASQAYLARHAPIDTPHALGAHSCLTIGEAPGDRLWRFTKGETQVSVTVGGRFAANHSEMRLSAIEAGLGVGCVPDFVARDALAGGRVVRVLDNWQFDTNYQGTAYLLYARDRHSGAALRALLAHLSATLKDDNNSPHTPYRPASGRTI</sequence>
<dbReference type="Proteomes" id="UP000482578">
    <property type="component" value="Unassembled WGS sequence"/>
</dbReference>
<organism evidence="6 7">
    <name type="scientific">Crenobacter caeni</name>
    <dbReference type="NCBI Taxonomy" id="2705474"/>
    <lineage>
        <taxon>Bacteria</taxon>
        <taxon>Pseudomonadati</taxon>
        <taxon>Pseudomonadota</taxon>
        <taxon>Betaproteobacteria</taxon>
        <taxon>Neisseriales</taxon>
        <taxon>Neisseriaceae</taxon>
        <taxon>Crenobacter</taxon>
    </lineage>
</organism>
<dbReference type="InterPro" id="IPR000847">
    <property type="entry name" value="LysR_HTH_N"/>
</dbReference>
<reference evidence="6 7" key="1">
    <citation type="submission" date="2020-02" db="EMBL/GenBank/DDBJ databases">
        <authorList>
            <person name="Yang Z."/>
        </authorList>
    </citation>
    <scope>NUCLEOTIDE SEQUENCE [LARGE SCALE GENOMIC DNA]</scope>
    <source>
        <strain evidence="6 7">HX-7-9</strain>
    </source>
</reference>
<dbReference type="SUPFAM" id="SSF46785">
    <property type="entry name" value="Winged helix' DNA-binding domain"/>
    <property type="match status" value="1"/>
</dbReference>
<dbReference type="InterPro" id="IPR005119">
    <property type="entry name" value="LysR_subst-bd"/>
</dbReference>
<keyword evidence="2" id="KW-0805">Transcription regulation</keyword>
<dbReference type="Gene3D" id="1.10.10.10">
    <property type="entry name" value="Winged helix-like DNA-binding domain superfamily/Winged helix DNA-binding domain"/>
    <property type="match status" value="1"/>
</dbReference>
<evidence type="ECO:0000256" key="4">
    <source>
        <dbReference type="ARBA" id="ARBA00023163"/>
    </source>
</evidence>
<proteinExistence type="inferred from homology"/>
<dbReference type="SUPFAM" id="SSF53850">
    <property type="entry name" value="Periplasmic binding protein-like II"/>
    <property type="match status" value="1"/>
</dbReference>
<keyword evidence="3" id="KW-0238">DNA-binding</keyword>
<comment type="caution">
    <text evidence="6">The sequence shown here is derived from an EMBL/GenBank/DDBJ whole genome shotgun (WGS) entry which is preliminary data.</text>
</comment>
<dbReference type="EMBL" id="JAAGAA010000007">
    <property type="protein sequence ID" value="NDV13058.1"/>
    <property type="molecule type" value="Genomic_DNA"/>
</dbReference>
<dbReference type="AlphaFoldDB" id="A0A6B2KSC6"/>
<dbReference type="GO" id="GO:0006351">
    <property type="term" value="P:DNA-templated transcription"/>
    <property type="evidence" value="ECO:0007669"/>
    <property type="project" value="TreeGrafter"/>
</dbReference>
<evidence type="ECO:0000256" key="1">
    <source>
        <dbReference type="ARBA" id="ARBA00009437"/>
    </source>
</evidence>
<dbReference type="PROSITE" id="PS50931">
    <property type="entry name" value="HTH_LYSR"/>
    <property type="match status" value="1"/>
</dbReference>
<dbReference type="InterPro" id="IPR036390">
    <property type="entry name" value="WH_DNA-bd_sf"/>
</dbReference>
<gene>
    <name evidence="6" type="ORF">GZH52_09630</name>
</gene>
<evidence type="ECO:0000313" key="7">
    <source>
        <dbReference type="Proteomes" id="UP000482578"/>
    </source>
</evidence>
<keyword evidence="7" id="KW-1185">Reference proteome</keyword>
<keyword evidence="4" id="KW-0804">Transcription</keyword>
<dbReference type="InterPro" id="IPR058163">
    <property type="entry name" value="LysR-type_TF_proteobact-type"/>
</dbReference>
<dbReference type="InterPro" id="IPR036388">
    <property type="entry name" value="WH-like_DNA-bd_sf"/>
</dbReference>
<dbReference type="Pfam" id="PF00126">
    <property type="entry name" value="HTH_1"/>
    <property type="match status" value="1"/>
</dbReference>
<protein>
    <submittedName>
        <fullName evidence="6">LysR family transcriptional regulator</fullName>
    </submittedName>
</protein>
<name>A0A6B2KSC6_9NEIS</name>
<evidence type="ECO:0000256" key="3">
    <source>
        <dbReference type="ARBA" id="ARBA00023125"/>
    </source>
</evidence>
<evidence type="ECO:0000256" key="2">
    <source>
        <dbReference type="ARBA" id="ARBA00023015"/>
    </source>
</evidence>
<feature type="domain" description="HTH lysR-type" evidence="5">
    <location>
        <begin position="1"/>
        <end position="56"/>
    </location>
</feature>
<dbReference type="Pfam" id="PF03466">
    <property type="entry name" value="LysR_substrate"/>
    <property type="match status" value="1"/>
</dbReference>
<dbReference type="PANTHER" id="PTHR30537">
    <property type="entry name" value="HTH-TYPE TRANSCRIPTIONAL REGULATOR"/>
    <property type="match status" value="1"/>
</dbReference>